<name>A0A9W6B6F4_9FLAO</name>
<organism evidence="1 2">
    <name type="scientific">Neptunitalea chrysea</name>
    <dbReference type="NCBI Taxonomy" id="1647581"/>
    <lineage>
        <taxon>Bacteria</taxon>
        <taxon>Pseudomonadati</taxon>
        <taxon>Bacteroidota</taxon>
        <taxon>Flavobacteriia</taxon>
        <taxon>Flavobacteriales</taxon>
        <taxon>Flavobacteriaceae</taxon>
        <taxon>Neptunitalea</taxon>
    </lineage>
</organism>
<comment type="caution">
    <text evidence="1">The sequence shown here is derived from an EMBL/GenBank/DDBJ whole genome shotgun (WGS) entry which is preliminary data.</text>
</comment>
<accession>A0A9W6B6F4</accession>
<evidence type="ECO:0000313" key="1">
    <source>
        <dbReference type="EMBL" id="GLB52167.1"/>
    </source>
</evidence>
<gene>
    <name evidence="1" type="ORF">NBRC110019_12060</name>
</gene>
<evidence type="ECO:0000313" key="2">
    <source>
        <dbReference type="Proteomes" id="UP001143545"/>
    </source>
</evidence>
<dbReference type="AlphaFoldDB" id="A0A9W6B6F4"/>
<protein>
    <submittedName>
        <fullName evidence="1">Uncharacterized protein</fullName>
    </submittedName>
</protein>
<proteinExistence type="predicted"/>
<dbReference type="EMBL" id="BRVP01000007">
    <property type="protein sequence ID" value="GLB52167.1"/>
    <property type="molecule type" value="Genomic_DNA"/>
</dbReference>
<sequence>MAIVLITGSSGLVSAQDENQTYKQFDHILGETNLKIYSGLFFKDDDLLLETDRYLFSDYKHAEVIYNNSVFYGYPIKYDLYNDFIIVKPKNTGSNIAIQLVSSNIESVNLEGIHLKNLTGKTTHKDIVGFYDTIELIDNVSFLVKYYKTKNEYIKGSDVYQDYKLHYKFYLIKDGNENLYDATKKENWTTLLPTKEAHILNAFGTSKTTDDLATLKELATSIIE</sequence>
<keyword evidence="2" id="KW-1185">Reference proteome</keyword>
<reference evidence="1" key="1">
    <citation type="submission" date="2022-07" db="EMBL/GenBank/DDBJ databases">
        <title>Taxonomy of Novel Oxalotrophic and Methylotrophic Bacteria.</title>
        <authorList>
            <person name="Sahin N."/>
            <person name="Tani A."/>
        </authorList>
    </citation>
    <scope>NUCLEOTIDE SEQUENCE</scope>
    <source>
        <strain evidence="1">AM327</strain>
    </source>
</reference>
<dbReference type="Proteomes" id="UP001143545">
    <property type="component" value="Unassembled WGS sequence"/>
</dbReference>